<dbReference type="InterPro" id="IPR021385">
    <property type="entry name" value="DUF3017"/>
</dbReference>
<evidence type="ECO:0000256" key="1">
    <source>
        <dbReference type="SAM" id="Phobius"/>
    </source>
</evidence>
<sequence>MPANLNPAPPSLDNPHDLGNAPSRLPLWAQRAALAVFVLGFVAATVFAATEHWRRATFALGCTMLWLAGCRAFCDSHVLGLVAVRSQRFDIAFCIATGAMLVWLAASVDSLGS</sequence>
<reference evidence="2" key="1">
    <citation type="submission" date="2020-11" db="EMBL/GenBank/DDBJ databases">
        <title>Sequencing the genomes of 1000 actinobacteria strains.</title>
        <authorList>
            <person name="Klenk H.-P."/>
        </authorList>
    </citation>
    <scope>NUCLEOTIDE SEQUENCE</scope>
    <source>
        <strain evidence="2">DSM 45632</strain>
    </source>
</reference>
<evidence type="ECO:0000313" key="2">
    <source>
        <dbReference type="EMBL" id="MBG6123093.1"/>
    </source>
</evidence>
<dbReference type="RefSeq" id="WP_196825373.1">
    <property type="nucleotide sequence ID" value="NZ_CP046980.1"/>
</dbReference>
<proteinExistence type="predicted"/>
<gene>
    <name evidence="2" type="ORF">IW254_002062</name>
</gene>
<dbReference type="AlphaFoldDB" id="A0A931E631"/>
<keyword evidence="1" id="KW-1133">Transmembrane helix</keyword>
<keyword evidence="1" id="KW-0472">Membrane</keyword>
<feature type="transmembrane region" description="Helical" evidence="1">
    <location>
        <begin position="91"/>
        <end position="108"/>
    </location>
</feature>
<organism evidence="2 3">
    <name type="scientific">Corynebacterium aquatimens</name>
    <dbReference type="NCBI Taxonomy" id="1190508"/>
    <lineage>
        <taxon>Bacteria</taxon>
        <taxon>Bacillati</taxon>
        <taxon>Actinomycetota</taxon>
        <taxon>Actinomycetes</taxon>
        <taxon>Mycobacteriales</taxon>
        <taxon>Corynebacteriaceae</taxon>
        <taxon>Corynebacterium</taxon>
    </lineage>
</organism>
<accession>A0A931E631</accession>
<name>A0A931E631_9CORY</name>
<evidence type="ECO:0008006" key="4">
    <source>
        <dbReference type="Google" id="ProtNLM"/>
    </source>
</evidence>
<keyword evidence="3" id="KW-1185">Reference proteome</keyword>
<comment type="caution">
    <text evidence="2">The sequence shown here is derived from an EMBL/GenBank/DDBJ whole genome shotgun (WGS) entry which is preliminary data.</text>
</comment>
<feature type="transmembrane region" description="Helical" evidence="1">
    <location>
        <begin position="32"/>
        <end position="50"/>
    </location>
</feature>
<keyword evidence="1" id="KW-0812">Transmembrane</keyword>
<dbReference type="EMBL" id="JADOUE010000001">
    <property type="protein sequence ID" value="MBG6123093.1"/>
    <property type="molecule type" value="Genomic_DNA"/>
</dbReference>
<evidence type="ECO:0000313" key="3">
    <source>
        <dbReference type="Proteomes" id="UP000658613"/>
    </source>
</evidence>
<protein>
    <recommendedName>
        <fullName evidence="4">DUF3017 domain-containing protein</fullName>
    </recommendedName>
</protein>
<dbReference type="Pfam" id="PF11222">
    <property type="entry name" value="DUF3017"/>
    <property type="match status" value="1"/>
</dbReference>
<dbReference type="Proteomes" id="UP000658613">
    <property type="component" value="Unassembled WGS sequence"/>
</dbReference>